<dbReference type="GO" id="GO:0008409">
    <property type="term" value="F:5'-3' exonuclease activity"/>
    <property type="evidence" value="ECO:0007669"/>
    <property type="project" value="InterPro"/>
</dbReference>
<dbReference type="Gene3D" id="3.40.50.1010">
    <property type="entry name" value="5'-nuclease"/>
    <property type="match status" value="1"/>
</dbReference>
<keyword evidence="2" id="KW-0378">Hydrolase</keyword>
<feature type="domain" description="5'-3' exonuclease" evidence="6">
    <location>
        <begin position="3"/>
        <end position="259"/>
    </location>
</feature>
<dbReference type="InterPro" id="IPR002421">
    <property type="entry name" value="5-3_exonuclease"/>
</dbReference>
<dbReference type="InterPro" id="IPR008918">
    <property type="entry name" value="HhH2"/>
</dbReference>
<proteinExistence type="predicted"/>
<keyword evidence="7" id="KW-0269">Exonuclease</keyword>
<evidence type="ECO:0000256" key="4">
    <source>
        <dbReference type="ARBA" id="ARBA00049957"/>
    </source>
</evidence>
<keyword evidence="8" id="KW-1185">Reference proteome</keyword>
<dbReference type="SMART" id="SM00279">
    <property type="entry name" value="HhH2"/>
    <property type="match status" value="1"/>
</dbReference>
<dbReference type="InterPro" id="IPR029060">
    <property type="entry name" value="PIN-like_dom_sf"/>
</dbReference>
<dbReference type="GO" id="GO:0017108">
    <property type="term" value="F:5'-flap endonuclease activity"/>
    <property type="evidence" value="ECO:0007669"/>
    <property type="project" value="InterPro"/>
</dbReference>
<dbReference type="PANTHER" id="PTHR42646">
    <property type="entry name" value="FLAP ENDONUCLEASE XNI"/>
    <property type="match status" value="1"/>
</dbReference>
<comment type="caution">
    <text evidence="7">The sequence shown here is derived from an EMBL/GenBank/DDBJ whole genome shotgun (WGS) entry which is preliminary data.</text>
</comment>
<organism evidence="7 8">
    <name type="scientific">Salinicoccus hispanicus</name>
    <dbReference type="NCBI Taxonomy" id="157225"/>
    <lineage>
        <taxon>Bacteria</taxon>
        <taxon>Bacillati</taxon>
        <taxon>Bacillota</taxon>
        <taxon>Bacilli</taxon>
        <taxon>Bacillales</taxon>
        <taxon>Staphylococcaceae</taxon>
        <taxon>Salinicoccus</taxon>
    </lineage>
</organism>
<dbReference type="InterPro" id="IPR020046">
    <property type="entry name" value="5-3_exonucl_a-hlix_arch_N"/>
</dbReference>
<dbReference type="Gene3D" id="1.10.150.20">
    <property type="entry name" value="5' to 3' exonuclease, C-terminal subdomain"/>
    <property type="match status" value="1"/>
</dbReference>
<sequence length="290" mass="33047">MNNNILVVDGMALLFRHFYATSFRQQFMYNAYDRPTNGVQGVVRHVLKLVETLKPEHLVITWDMGSKTVRNEWYADYKKDRVAPPDELIPQFDHVKEVLDALGMFQIGIKGYEADDIIGTLSKRYDDIVIVSGDKDLLQLLDARNELWLTKKGYTVYDQYTKARFEAEHGITPEQFIDVKALMGDASDGYKGVKGIGEKTAFKLIREFESVENILMNLETLTPAIRSKIESDVESLKISQRLARIITDVPVDFDHIEQNSVLSISKLQIQTILDDHDLAISSKFVGTLDL</sequence>
<dbReference type="OrthoDB" id="9806424at2"/>
<dbReference type="CDD" id="cd09898">
    <property type="entry name" value="H3TH_53EXO"/>
    <property type="match status" value="1"/>
</dbReference>
<dbReference type="EMBL" id="WUUK01000001">
    <property type="protein sequence ID" value="MXQ50305.1"/>
    <property type="molecule type" value="Genomic_DNA"/>
</dbReference>
<dbReference type="SUPFAM" id="SSF88723">
    <property type="entry name" value="PIN domain-like"/>
    <property type="match status" value="1"/>
</dbReference>
<dbReference type="AlphaFoldDB" id="A0A6N8U1S1"/>
<dbReference type="Proteomes" id="UP000436284">
    <property type="component" value="Unassembled WGS sequence"/>
</dbReference>
<evidence type="ECO:0000259" key="6">
    <source>
        <dbReference type="SMART" id="SM00475"/>
    </source>
</evidence>
<keyword evidence="1" id="KW-0540">Nuclease</keyword>
<evidence type="ECO:0000256" key="5">
    <source>
        <dbReference type="ARBA" id="ARBA00050026"/>
    </source>
</evidence>
<dbReference type="CDD" id="cd09859">
    <property type="entry name" value="PIN_53EXO"/>
    <property type="match status" value="1"/>
</dbReference>
<evidence type="ECO:0000313" key="8">
    <source>
        <dbReference type="Proteomes" id="UP000436284"/>
    </source>
</evidence>
<evidence type="ECO:0000313" key="7">
    <source>
        <dbReference type="EMBL" id="MXQ50305.1"/>
    </source>
</evidence>
<evidence type="ECO:0000256" key="3">
    <source>
        <dbReference type="ARBA" id="ARBA00023125"/>
    </source>
</evidence>
<dbReference type="PANTHER" id="PTHR42646:SF2">
    <property type="entry name" value="5'-3' EXONUCLEASE FAMILY PROTEIN"/>
    <property type="match status" value="1"/>
</dbReference>
<dbReference type="SMART" id="SM00475">
    <property type="entry name" value="53EXOc"/>
    <property type="match status" value="1"/>
</dbReference>
<dbReference type="RefSeq" id="WP_160652580.1">
    <property type="nucleotide sequence ID" value="NZ_JBHRWU010000001.1"/>
</dbReference>
<dbReference type="GO" id="GO:0033567">
    <property type="term" value="P:DNA replication, Okazaki fragment processing"/>
    <property type="evidence" value="ECO:0007669"/>
    <property type="project" value="InterPro"/>
</dbReference>
<gene>
    <name evidence="7" type="ORF">GQ671_03170</name>
</gene>
<dbReference type="GO" id="GO:0003677">
    <property type="term" value="F:DNA binding"/>
    <property type="evidence" value="ECO:0007669"/>
    <property type="project" value="UniProtKB-KW"/>
</dbReference>
<dbReference type="Pfam" id="PF02739">
    <property type="entry name" value="5_3_exonuc_N"/>
    <property type="match status" value="1"/>
</dbReference>
<dbReference type="InterPro" id="IPR020045">
    <property type="entry name" value="DNA_polI_H3TH"/>
</dbReference>
<dbReference type="InterPro" id="IPR036279">
    <property type="entry name" value="5-3_exonuclease_C_sf"/>
</dbReference>
<keyword evidence="3" id="KW-0238">DNA-binding</keyword>
<dbReference type="SUPFAM" id="SSF47807">
    <property type="entry name" value="5' to 3' exonuclease, C-terminal subdomain"/>
    <property type="match status" value="1"/>
</dbReference>
<comment type="function">
    <text evidence="4">5'-3' exonuclease acting preferentially on double-stranded DNA.</text>
</comment>
<dbReference type="FunFam" id="1.10.150.20:FF:000003">
    <property type="entry name" value="DNA polymerase I"/>
    <property type="match status" value="1"/>
</dbReference>
<accession>A0A6N8U1S1</accession>
<evidence type="ECO:0000256" key="2">
    <source>
        <dbReference type="ARBA" id="ARBA00022801"/>
    </source>
</evidence>
<evidence type="ECO:0000256" key="1">
    <source>
        <dbReference type="ARBA" id="ARBA00022722"/>
    </source>
</evidence>
<name>A0A6N8U1S1_9STAP</name>
<dbReference type="Pfam" id="PF01367">
    <property type="entry name" value="5_3_exonuc"/>
    <property type="match status" value="1"/>
</dbReference>
<protein>
    <recommendedName>
        <fullName evidence="5">5'-3' exonuclease</fullName>
    </recommendedName>
</protein>
<dbReference type="InterPro" id="IPR038969">
    <property type="entry name" value="FEN"/>
</dbReference>
<reference evidence="7 8" key="1">
    <citation type="submission" date="2019-12" db="EMBL/GenBank/DDBJ databases">
        <title>Salinicoccus cyprini sp. nov., isolated from gastro-intestinal tract of mirror carp, Cyprinus carpio var. specularis, collected from Gobind Sagar Reservoir, Himachal Pradesh, India.</title>
        <authorList>
            <person name="Talwar C."/>
            <person name="Singh A.K."/>
            <person name="Lal R."/>
            <person name="Negi R.K."/>
        </authorList>
    </citation>
    <scope>NUCLEOTIDE SEQUENCE [LARGE SCALE GENOMIC DNA]</scope>
    <source>
        <strain evidence="7 8">J-82</strain>
    </source>
</reference>